<evidence type="ECO:0000313" key="3">
    <source>
        <dbReference type="Proteomes" id="UP001589890"/>
    </source>
</evidence>
<keyword evidence="3" id="KW-1185">Reference proteome</keyword>
<dbReference type="GO" id="GO:0016746">
    <property type="term" value="F:acyltransferase activity"/>
    <property type="evidence" value="ECO:0007669"/>
    <property type="project" value="UniProtKB-KW"/>
</dbReference>
<sequence>MTSRGVGSLWSGQILRTLAWSSQTPSVAVLVADGAAQALFHFRLLGPPAVPSRFTVGRMPWAAVADCRLHPGGSLPGRLFVGGSSDRWRTEAVRAAAYAVAERVGDRRVLVGFRNIPLEDLDAFTTAGAVSWAATPEMVIENQWTGTEQYLRAMGRKQRSEVRRIERRLAEIPGLSVQLEPYVPVDEASRLLAAVHRRRRPRWWVFPPAPVEYFEQLALCSDVSFIVYRREGRLAAFTMLHDDGTDLVMSVFGQADAAEGGRAGFYLDMFHRAAIHLVENGRRKLSLGKGMQQVKQRFGAEPQPQFLVLNRPSSADVPRRGSVRRYRRAG</sequence>
<dbReference type="SUPFAM" id="SSF55729">
    <property type="entry name" value="Acyl-CoA N-acyltransferases (Nat)"/>
    <property type="match status" value="1"/>
</dbReference>
<protein>
    <submittedName>
        <fullName evidence="2">GNAT family N-acetyltransferase</fullName>
        <ecNumber evidence="2">2.3.1.-</ecNumber>
    </submittedName>
</protein>
<dbReference type="EC" id="2.3.1.-" evidence="2"/>
<dbReference type="Proteomes" id="UP001589890">
    <property type="component" value="Unassembled WGS sequence"/>
</dbReference>
<dbReference type="Gene3D" id="3.40.630.30">
    <property type="match status" value="1"/>
</dbReference>
<proteinExistence type="predicted"/>
<gene>
    <name evidence="2" type="ORF">ACFFGN_04305</name>
</gene>
<evidence type="ECO:0000259" key="1">
    <source>
        <dbReference type="Pfam" id="PF13480"/>
    </source>
</evidence>
<organism evidence="2 3">
    <name type="scientific">Kribbella deserti</name>
    <dbReference type="NCBI Taxonomy" id="1926257"/>
    <lineage>
        <taxon>Bacteria</taxon>
        <taxon>Bacillati</taxon>
        <taxon>Actinomycetota</taxon>
        <taxon>Actinomycetes</taxon>
        <taxon>Propionibacteriales</taxon>
        <taxon>Kribbellaceae</taxon>
        <taxon>Kribbella</taxon>
    </lineage>
</organism>
<dbReference type="RefSeq" id="WP_380043969.1">
    <property type="nucleotide sequence ID" value="NZ_JBHLTC010000005.1"/>
</dbReference>
<dbReference type="InterPro" id="IPR016181">
    <property type="entry name" value="Acyl_CoA_acyltransferase"/>
</dbReference>
<name>A0ABV6QF45_9ACTN</name>
<keyword evidence="2" id="KW-0808">Transferase</keyword>
<dbReference type="InterPro" id="IPR038740">
    <property type="entry name" value="BioF2-like_GNAT_dom"/>
</dbReference>
<dbReference type="Pfam" id="PF13480">
    <property type="entry name" value="Acetyltransf_6"/>
    <property type="match status" value="1"/>
</dbReference>
<feature type="domain" description="BioF2-like acetyltransferase" evidence="1">
    <location>
        <begin position="156"/>
        <end position="293"/>
    </location>
</feature>
<accession>A0ABV6QF45</accession>
<keyword evidence="2" id="KW-0012">Acyltransferase</keyword>
<dbReference type="EMBL" id="JBHLTC010000005">
    <property type="protein sequence ID" value="MFC0623270.1"/>
    <property type="molecule type" value="Genomic_DNA"/>
</dbReference>
<comment type="caution">
    <text evidence="2">The sequence shown here is derived from an EMBL/GenBank/DDBJ whole genome shotgun (WGS) entry which is preliminary data.</text>
</comment>
<reference evidence="2 3" key="1">
    <citation type="submission" date="2024-09" db="EMBL/GenBank/DDBJ databases">
        <authorList>
            <person name="Sun Q."/>
            <person name="Mori K."/>
        </authorList>
    </citation>
    <scope>NUCLEOTIDE SEQUENCE [LARGE SCALE GENOMIC DNA]</scope>
    <source>
        <strain evidence="2 3">CGMCC 1.15906</strain>
    </source>
</reference>
<evidence type="ECO:0000313" key="2">
    <source>
        <dbReference type="EMBL" id="MFC0623270.1"/>
    </source>
</evidence>